<evidence type="ECO:0000256" key="1">
    <source>
        <dbReference type="SAM" id="SignalP"/>
    </source>
</evidence>
<reference evidence="2 3" key="1">
    <citation type="submission" date="2023-07" db="EMBL/GenBank/DDBJ databases">
        <authorList>
            <person name="Peeters C."/>
        </authorList>
    </citation>
    <scope>NUCLEOTIDE SEQUENCE [LARGE SCALE GENOMIC DNA]</scope>
    <source>
        <strain evidence="2 3">LMG 18091</strain>
    </source>
</reference>
<proteinExistence type="predicted"/>
<dbReference type="AlphaFoldDB" id="A0AAD2B1B8"/>
<evidence type="ECO:0000313" key="2">
    <source>
        <dbReference type="EMBL" id="CAJ0696104.1"/>
    </source>
</evidence>
<sequence>MKRCAISVLRMNGLVLAACCSFFLQAAHAESKAFASPPDQGRQAWFLGMLKTLADVDALNDPAKVGAILGVKFSKTAVTSGPSHMEAFAKAFERDEYTPIDPTWFTAGPPGYASTGNFKAKGRNGFVAGIDPTATGTKVTLKYFESKRFGLLDTPTVRADIPKNDTQTTVIFYGIDKLTCISRQDIQSFFPEIQHVNATDASSERYLYTPPAREESGNVLSFEAPGEQCLTEATVHEFSSFGKRIRRAVIKLAQCLQDAGTAFCRTHPDATPRDFSIAGQLKSQLRESCESLDAFYEKEPQNGQEPQGQFNYFDIPAHCPYPNKGPGH</sequence>
<name>A0AAD2B1B8_9RALS</name>
<feature type="chain" id="PRO_5042111123" evidence="1">
    <location>
        <begin position="30"/>
        <end position="328"/>
    </location>
</feature>
<dbReference type="Proteomes" id="UP001189915">
    <property type="component" value="Unassembled WGS sequence"/>
</dbReference>
<dbReference type="EMBL" id="CATWAF010000003">
    <property type="protein sequence ID" value="CAJ0696104.1"/>
    <property type="molecule type" value="Genomic_DNA"/>
</dbReference>
<gene>
    <name evidence="2" type="ORF">LMG18091_02225</name>
</gene>
<keyword evidence="1" id="KW-0732">Signal</keyword>
<evidence type="ECO:0000313" key="3">
    <source>
        <dbReference type="Proteomes" id="UP001189915"/>
    </source>
</evidence>
<protein>
    <submittedName>
        <fullName evidence="2">Uncharacterized protein</fullName>
    </submittedName>
</protein>
<feature type="signal peptide" evidence="1">
    <location>
        <begin position="1"/>
        <end position="29"/>
    </location>
</feature>
<comment type="caution">
    <text evidence="2">The sequence shown here is derived from an EMBL/GenBank/DDBJ whole genome shotgun (WGS) entry which is preliminary data.</text>
</comment>
<keyword evidence="3" id="KW-1185">Reference proteome</keyword>
<organism evidence="2 3">
    <name type="scientific">Ralstonia wenshanensis</name>
    <dbReference type="NCBI Taxonomy" id="2842456"/>
    <lineage>
        <taxon>Bacteria</taxon>
        <taxon>Pseudomonadati</taxon>
        <taxon>Pseudomonadota</taxon>
        <taxon>Betaproteobacteria</taxon>
        <taxon>Burkholderiales</taxon>
        <taxon>Burkholderiaceae</taxon>
        <taxon>Ralstonia</taxon>
    </lineage>
</organism>
<accession>A0AAD2B1B8</accession>